<dbReference type="RefSeq" id="WP_092923981.1">
    <property type="nucleotide sequence ID" value="NZ_FJTZ01000012.1"/>
</dbReference>
<dbReference type="Proteomes" id="UP000245695">
    <property type="component" value="Chromosome 1"/>
</dbReference>
<dbReference type="Pfam" id="PF11738">
    <property type="entry name" value="DUF3298"/>
    <property type="match status" value="1"/>
</dbReference>
<evidence type="ECO:0000313" key="2">
    <source>
        <dbReference type="EMBL" id="CEI73866.1"/>
    </source>
</evidence>
<evidence type="ECO:0000259" key="1">
    <source>
        <dbReference type="Pfam" id="PF11738"/>
    </source>
</evidence>
<reference evidence="2 3" key="1">
    <citation type="submission" date="2014-09" db="EMBL/GenBank/DDBJ databases">
        <authorList>
            <person name="Hornung B.V."/>
        </authorList>
    </citation>
    <scope>NUCLEOTIDE SEQUENCE [LARGE SCALE GENOMIC DNA]</scope>
    <source>
        <strain evidence="2 3">FRIFI</strain>
    </source>
</reference>
<keyword evidence="3" id="KW-1185">Reference proteome</keyword>
<dbReference type="Gene3D" id="3.30.565.40">
    <property type="entry name" value="Fervidobacterium nodosum Rt17-B1 like"/>
    <property type="match status" value="1"/>
</dbReference>
<evidence type="ECO:0000313" key="3">
    <source>
        <dbReference type="Proteomes" id="UP000245695"/>
    </source>
</evidence>
<dbReference type="Gene3D" id="3.90.640.20">
    <property type="entry name" value="Heat-shock cognate protein, ATPase"/>
    <property type="match status" value="1"/>
</dbReference>
<dbReference type="EMBL" id="LN650648">
    <property type="protein sequence ID" value="CEI73866.1"/>
    <property type="molecule type" value="Genomic_DNA"/>
</dbReference>
<proteinExistence type="predicted"/>
<name>A0A2P2BU21_9FIRM</name>
<sequence length="211" mass="25147">MLYVDKNQINEVHKGISYNLNYPIIQTEGINHNKVNKLNKDMYEDVETFKEVIELQNEFDYININKNIMSEYSVHLNTEDMISIVIEFSQIAGLYGISYINSYNYDLKEGKYITLDDLFKKDSYYIKRINEKIIDNIDSILERYCYDEEDIEGFLGITKDQSFYIEENAVVICFSSYEFDKLISTPIEFKISFYEFEDYLSDYAKKKICRK</sequence>
<dbReference type="KEGG" id="rhom:FRIFI_2340"/>
<accession>A0A2P2BU21</accession>
<protein>
    <recommendedName>
        <fullName evidence="1">DUF3298 domain-containing protein</fullName>
    </recommendedName>
</protein>
<dbReference type="AlphaFoldDB" id="A0A2P2BU21"/>
<gene>
    <name evidence="2" type="ORF">FRIFI_2340</name>
</gene>
<dbReference type="InterPro" id="IPR021729">
    <property type="entry name" value="DUF3298"/>
</dbReference>
<feature type="domain" description="DUF3298" evidence="1">
    <location>
        <begin position="116"/>
        <end position="193"/>
    </location>
</feature>
<dbReference type="InterPro" id="IPR037126">
    <property type="entry name" value="PdaC/RsiV-like_sf"/>
</dbReference>
<organism evidence="2 3">
    <name type="scientific">Romboutsia hominis</name>
    <dbReference type="NCBI Taxonomy" id="1507512"/>
    <lineage>
        <taxon>Bacteria</taxon>
        <taxon>Bacillati</taxon>
        <taxon>Bacillota</taxon>
        <taxon>Clostridia</taxon>
        <taxon>Peptostreptococcales</taxon>
        <taxon>Peptostreptococcaceae</taxon>
        <taxon>Romboutsia</taxon>
    </lineage>
</organism>